<evidence type="ECO:0000313" key="8">
    <source>
        <dbReference type="EMBL" id="CDR30509.1"/>
    </source>
</evidence>
<dbReference type="Proteomes" id="UP000032434">
    <property type="component" value="Chromosome 1"/>
</dbReference>
<sequence>MNIKFKTFGQKSTRFIFPLIGIVLAGMVLIFGIFMTETIKQSVIKNIYLKPDEYRLFINDLNYVENEKYYFNDLKNNFDVVIPFNNMNIMYNQKHTYVVGTNIEHEKLLIENRFYDINVTSYDRIHALPSIFYFKEIETYEMNSIIEVEGVSYEITGYFEFSDKETSYPNMHQIFVMDYVDFANQFPEYLGGTEGNPHYYFQSYYIKSNLTHESTFDKIGELYQVALPWLYIESFTTILNKLSDGYSMFQGISVTFFSLVAVFLSINIIISVHLTIKERNKLYTVFVVLGMKLSHLRKMILKEIAILSIYSTIVSLILGMVIYGITLSTNNEFEFTWVPIEQLLISLCVIYLIPVIETIIATRFIKYRSITNSDL</sequence>
<dbReference type="EMBL" id="LK028559">
    <property type="protein sequence ID" value="CDR30509.1"/>
    <property type="molecule type" value="Genomic_DNA"/>
</dbReference>
<dbReference type="InterPro" id="IPR003838">
    <property type="entry name" value="ABC3_permease_C"/>
</dbReference>
<dbReference type="PATRIC" id="fig|35623.3.peg.437"/>
<dbReference type="InParanoid" id="A0A061AAT8"/>
<evidence type="ECO:0000256" key="1">
    <source>
        <dbReference type="ARBA" id="ARBA00004651"/>
    </source>
</evidence>
<proteinExistence type="predicted"/>
<dbReference type="GO" id="GO:0005886">
    <property type="term" value="C:plasma membrane"/>
    <property type="evidence" value="ECO:0007669"/>
    <property type="project" value="UniProtKB-SubCell"/>
</dbReference>
<dbReference type="Pfam" id="PF02687">
    <property type="entry name" value="FtsX"/>
    <property type="match status" value="1"/>
</dbReference>
<comment type="subcellular location">
    <subcellularLocation>
        <location evidence="1">Cell membrane</location>
        <topology evidence="1">Multi-pass membrane protein</topology>
    </subcellularLocation>
</comment>
<keyword evidence="9" id="KW-1185">Reference proteome</keyword>
<evidence type="ECO:0000313" key="9">
    <source>
        <dbReference type="Proteomes" id="UP000032434"/>
    </source>
</evidence>
<evidence type="ECO:0000256" key="2">
    <source>
        <dbReference type="ARBA" id="ARBA00022475"/>
    </source>
</evidence>
<dbReference type="RefSeq" id="WP_045749050.1">
    <property type="nucleotide sequence ID" value="NZ_FUZK01000003.1"/>
</dbReference>
<feature type="transmembrane region" description="Helical" evidence="6">
    <location>
        <begin position="256"/>
        <end position="276"/>
    </location>
</feature>
<feature type="transmembrane region" description="Helical" evidence="6">
    <location>
        <begin position="15"/>
        <end position="35"/>
    </location>
</feature>
<dbReference type="AlphaFoldDB" id="A0A061AAT8"/>
<evidence type="ECO:0000256" key="5">
    <source>
        <dbReference type="ARBA" id="ARBA00023136"/>
    </source>
</evidence>
<feature type="transmembrane region" description="Helical" evidence="6">
    <location>
        <begin position="304"/>
        <end position="323"/>
    </location>
</feature>
<evidence type="ECO:0000259" key="7">
    <source>
        <dbReference type="Pfam" id="PF02687"/>
    </source>
</evidence>
<name>A0A061AAT8_9MOLU</name>
<feature type="transmembrane region" description="Helical" evidence="6">
    <location>
        <begin position="343"/>
        <end position="365"/>
    </location>
</feature>
<dbReference type="STRING" id="35623.Aocu_04360"/>
<organism evidence="8 9">
    <name type="scientific">Acholeplasma oculi</name>
    <dbReference type="NCBI Taxonomy" id="35623"/>
    <lineage>
        <taxon>Bacteria</taxon>
        <taxon>Bacillati</taxon>
        <taxon>Mycoplasmatota</taxon>
        <taxon>Mollicutes</taxon>
        <taxon>Acholeplasmatales</taxon>
        <taxon>Acholeplasmataceae</taxon>
        <taxon>Acholeplasma</taxon>
    </lineage>
</organism>
<evidence type="ECO:0000256" key="4">
    <source>
        <dbReference type="ARBA" id="ARBA00022989"/>
    </source>
</evidence>
<keyword evidence="5 6" id="KW-0472">Membrane</keyword>
<keyword evidence="3 6" id="KW-0812">Transmembrane</keyword>
<keyword evidence="4 6" id="KW-1133">Transmembrane helix</keyword>
<feature type="domain" description="ABC3 transporter permease C-terminal" evidence="7">
    <location>
        <begin position="255"/>
        <end position="366"/>
    </location>
</feature>
<evidence type="ECO:0000256" key="3">
    <source>
        <dbReference type="ARBA" id="ARBA00022692"/>
    </source>
</evidence>
<protein>
    <submittedName>
        <fullName evidence="8">ABC transport, permease</fullName>
    </submittedName>
</protein>
<dbReference type="HOGENOM" id="CLU_736984_0_0_14"/>
<reference evidence="9" key="1">
    <citation type="submission" date="2014-05" db="EMBL/GenBank/DDBJ databases">
        <authorList>
            <person name="Kube M."/>
        </authorList>
    </citation>
    <scope>NUCLEOTIDE SEQUENCE [LARGE SCALE GENOMIC DNA]</scope>
</reference>
<evidence type="ECO:0000256" key="6">
    <source>
        <dbReference type="SAM" id="Phobius"/>
    </source>
</evidence>
<dbReference type="KEGG" id="aoc:Aocu_04360"/>
<gene>
    <name evidence="8" type="ORF">Aocu_04360</name>
</gene>
<accession>A0A061AAT8</accession>
<keyword evidence="2" id="KW-1003">Cell membrane</keyword>